<dbReference type="AlphaFoldDB" id="A0A0W8D187"/>
<organism evidence="1 2">
    <name type="scientific">Phytophthora nicotianae</name>
    <name type="common">Potato buckeye rot agent</name>
    <name type="synonym">Phytophthora parasitica</name>
    <dbReference type="NCBI Taxonomy" id="4792"/>
    <lineage>
        <taxon>Eukaryota</taxon>
        <taxon>Sar</taxon>
        <taxon>Stramenopiles</taxon>
        <taxon>Oomycota</taxon>
        <taxon>Peronosporomycetes</taxon>
        <taxon>Peronosporales</taxon>
        <taxon>Peronosporaceae</taxon>
        <taxon>Phytophthora</taxon>
    </lineage>
</organism>
<evidence type="ECO:0000313" key="1">
    <source>
        <dbReference type="EMBL" id="KUF90175.1"/>
    </source>
</evidence>
<sequence>MLSYELDGLQRLHVPIKRWGSSFRVKVRNRYGRIIFISNVSRSSNRKLISAFYKISETRLEKHLSSNYKQHGSYEFYQGEALESHLYENYSQDELFNKIRNVLMEKDKAFKINVQLGYTLIDRVTGLERYYYPGTNTPIFDLPIAINSKSDIDNYVFNSIETIDFTTRISFPSSSYQFKEVNAAKVVIYYRNHSLVDNIQVPDCIKKNRFVVDFPKTDNKWNVLLHCLSSRRKQTRFTSYGVVR</sequence>
<reference evidence="1 2" key="1">
    <citation type="submission" date="2015-11" db="EMBL/GenBank/DDBJ databases">
        <title>Genomes and virulence difference between two physiological races of Phytophthora nicotianae.</title>
        <authorList>
            <person name="Liu H."/>
            <person name="Ma X."/>
            <person name="Yu H."/>
            <person name="Fang D."/>
            <person name="Li Y."/>
            <person name="Wang X."/>
            <person name="Wang W."/>
            <person name="Dong Y."/>
            <person name="Xiao B."/>
        </authorList>
    </citation>
    <scope>NUCLEOTIDE SEQUENCE [LARGE SCALE GENOMIC DNA]</scope>
    <source>
        <strain evidence="2">race 1</strain>
    </source>
</reference>
<dbReference type="EMBL" id="LNFP01000706">
    <property type="protein sequence ID" value="KUF90175.1"/>
    <property type="molecule type" value="Genomic_DNA"/>
</dbReference>
<accession>A0A0W8D187</accession>
<proteinExistence type="predicted"/>
<gene>
    <name evidence="1" type="ORF">AM588_10003450</name>
</gene>
<evidence type="ECO:0000313" key="2">
    <source>
        <dbReference type="Proteomes" id="UP000054636"/>
    </source>
</evidence>
<name>A0A0W8D187_PHYNI</name>
<comment type="caution">
    <text evidence="1">The sequence shown here is derived from an EMBL/GenBank/DDBJ whole genome shotgun (WGS) entry which is preliminary data.</text>
</comment>
<protein>
    <submittedName>
        <fullName evidence="1">Uncharacterized protein</fullName>
    </submittedName>
</protein>
<dbReference type="Proteomes" id="UP000054636">
    <property type="component" value="Unassembled WGS sequence"/>
</dbReference>